<feature type="transmembrane region" description="Helical" evidence="1">
    <location>
        <begin position="120"/>
        <end position="138"/>
    </location>
</feature>
<reference evidence="2 3" key="1">
    <citation type="journal article" date="2020" name="G3 (Bethesda)">
        <title>Whole Genome Sequencing and Comparative Genomics of Two Nematicidal Bacillus Strains Reveals a Wide Range of Possible Virulence Factors.</title>
        <authorList>
            <person name="Susic N."/>
            <person name="Janezic S."/>
            <person name="Rupnik M."/>
            <person name="Geric Stare B."/>
        </authorList>
    </citation>
    <scope>NUCLEOTIDE SEQUENCE [LARGE SCALE GENOMIC DNA]</scope>
    <source>
        <strain evidence="2 3">I-1582</strain>
    </source>
</reference>
<dbReference type="EMBL" id="VDEM01000097">
    <property type="protein sequence ID" value="KAF0821564.1"/>
    <property type="molecule type" value="Genomic_DNA"/>
</dbReference>
<sequence length="187" mass="20598">MTNSDGVKKLENKKATVVSISMMKLQIYLFFSTLALIFGVLFLHAVIYGGGEMSFDLTGMLMFFTGMVLIVIIHEAIHLAGFRYIGNVPWKEMSWGVNLKMGVAYAHAKQPVTVQQMKKVLLLPFIPTGLLPLVLGVVLNMPGLSILGAILAVGCLGDIVLYKKLLKFPNDALVIDHPTKPQFTVYE</sequence>
<feature type="transmembrane region" description="Helical" evidence="1">
    <location>
        <begin position="60"/>
        <end position="85"/>
    </location>
</feature>
<organism evidence="2 3">
    <name type="scientific">Cytobacillus firmus</name>
    <name type="common">Bacillus firmus</name>
    <dbReference type="NCBI Taxonomy" id="1399"/>
    <lineage>
        <taxon>Bacteria</taxon>
        <taxon>Bacillati</taxon>
        <taxon>Bacillota</taxon>
        <taxon>Bacilli</taxon>
        <taxon>Bacillales</taxon>
        <taxon>Bacillaceae</taxon>
        <taxon>Cytobacillus</taxon>
    </lineage>
</organism>
<feature type="transmembrane region" description="Helical" evidence="1">
    <location>
        <begin position="144"/>
        <end position="162"/>
    </location>
</feature>
<evidence type="ECO:0008006" key="4">
    <source>
        <dbReference type="Google" id="ProtNLM"/>
    </source>
</evidence>
<keyword evidence="1" id="KW-0812">Transmembrane</keyword>
<evidence type="ECO:0000313" key="2">
    <source>
        <dbReference type="EMBL" id="KAF0821564.1"/>
    </source>
</evidence>
<feature type="transmembrane region" description="Helical" evidence="1">
    <location>
        <begin position="27"/>
        <end position="48"/>
    </location>
</feature>
<name>A0A380XAP2_CYTFI</name>
<accession>A0A380XAP2</accession>
<evidence type="ECO:0000313" key="3">
    <source>
        <dbReference type="Proteomes" id="UP000465778"/>
    </source>
</evidence>
<dbReference type="InterPro" id="IPR021683">
    <property type="entry name" value="DUF3267"/>
</dbReference>
<proteinExistence type="predicted"/>
<dbReference type="Pfam" id="PF11667">
    <property type="entry name" value="DUF3267"/>
    <property type="match status" value="1"/>
</dbReference>
<comment type="caution">
    <text evidence="2">The sequence shown here is derived from an EMBL/GenBank/DDBJ whole genome shotgun (WGS) entry which is preliminary data.</text>
</comment>
<evidence type="ECO:0000256" key="1">
    <source>
        <dbReference type="SAM" id="Phobius"/>
    </source>
</evidence>
<keyword evidence="1" id="KW-1133">Transmembrane helix</keyword>
<dbReference type="Proteomes" id="UP000465778">
    <property type="component" value="Unassembled WGS sequence"/>
</dbReference>
<protein>
    <recommendedName>
        <fullName evidence="4">Diaminopimelate epimerase</fullName>
    </recommendedName>
</protein>
<dbReference type="AlphaFoldDB" id="A0A380XAP2"/>
<keyword evidence="1" id="KW-0472">Membrane</keyword>
<gene>
    <name evidence="2" type="ORF">KIS1582_4693</name>
</gene>